<proteinExistence type="inferred from homology"/>
<evidence type="ECO:0000256" key="2">
    <source>
        <dbReference type="ARBA" id="ARBA00007375"/>
    </source>
</evidence>
<evidence type="ECO:0000256" key="5">
    <source>
        <dbReference type="ARBA" id="ARBA00023136"/>
    </source>
</evidence>
<feature type="transmembrane region" description="Helical" evidence="6">
    <location>
        <begin position="163"/>
        <end position="182"/>
    </location>
</feature>
<evidence type="ECO:0000256" key="3">
    <source>
        <dbReference type="ARBA" id="ARBA00022692"/>
    </source>
</evidence>
<evidence type="ECO:0000313" key="8">
    <source>
        <dbReference type="Proteomes" id="UP001064632"/>
    </source>
</evidence>
<accession>A0ABY6BDT4</accession>
<protein>
    <submittedName>
        <fullName evidence="7">Lysoplasmalogenase</fullName>
    </submittedName>
</protein>
<dbReference type="PANTHER" id="PTHR31885">
    <property type="entry name" value="GH04784P"/>
    <property type="match status" value="1"/>
</dbReference>
<keyword evidence="4 6" id="KW-1133">Transmembrane helix</keyword>
<name>A0ABY6BDT4_9GAMM</name>
<gene>
    <name evidence="7" type="ORF">N4264_25175</name>
</gene>
<evidence type="ECO:0000256" key="1">
    <source>
        <dbReference type="ARBA" id="ARBA00004141"/>
    </source>
</evidence>
<sequence>MKPWHWITGVVVMALLAIASTLAGNAPLHYLSKPTATLLALGLALTGPAVSAAYRRWIAVGLVFSTGGDVFLMLPGDWFVFGLASFLCAHVAYLVAFTRDSAFGRPLWPFAAYAILAGGVLSWLWPDLPPDLRIPVVAYVAVLAAMASQAASRRISAAGVPGTWLAALGGGVFVVSDALLAIDRFQGGLPAGRAWVLSAYWTAQVLIALSVVPAAARARTTAGEASVLPVR</sequence>
<evidence type="ECO:0000313" key="7">
    <source>
        <dbReference type="EMBL" id="UXI67980.1"/>
    </source>
</evidence>
<dbReference type="PANTHER" id="PTHR31885:SF6">
    <property type="entry name" value="GH04784P"/>
    <property type="match status" value="1"/>
</dbReference>
<dbReference type="Pfam" id="PF07947">
    <property type="entry name" value="YhhN"/>
    <property type="match status" value="1"/>
</dbReference>
<comment type="subcellular location">
    <subcellularLocation>
        <location evidence="1">Membrane</location>
        <topology evidence="1">Multi-pass membrane protein</topology>
    </subcellularLocation>
</comment>
<organism evidence="7 8">
    <name type="scientific">Tahibacter amnicola</name>
    <dbReference type="NCBI Taxonomy" id="2976241"/>
    <lineage>
        <taxon>Bacteria</taxon>
        <taxon>Pseudomonadati</taxon>
        <taxon>Pseudomonadota</taxon>
        <taxon>Gammaproteobacteria</taxon>
        <taxon>Lysobacterales</taxon>
        <taxon>Rhodanobacteraceae</taxon>
        <taxon>Tahibacter</taxon>
    </lineage>
</organism>
<evidence type="ECO:0000256" key="6">
    <source>
        <dbReference type="SAM" id="Phobius"/>
    </source>
</evidence>
<feature type="transmembrane region" description="Helical" evidence="6">
    <location>
        <begin position="38"/>
        <end position="58"/>
    </location>
</feature>
<dbReference type="InterPro" id="IPR012506">
    <property type="entry name" value="TMEM86B-like"/>
</dbReference>
<feature type="transmembrane region" description="Helical" evidence="6">
    <location>
        <begin position="107"/>
        <end position="126"/>
    </location>
</feature>
<feature type="transmembrane region" description="Helical" evidence="6">
    <location>
        <begin position="194"/>
        <end position="216"/>
    </location>
</feature>
<reference evidence="7" key="1">
    <citation type="submission" date="2022-09" db="EMBL/GenBank/DDBJ databases">
        <title>Tahibacter sp. nov., isolated from a fresh water.</title>
        <authorList>
            <person name="Baek J.H."/>
            <person name="Lee J.K."/>
            <person name="Kim J.M."/>
            <person name="Jeon C.O."/>
        </authorList>
    </citation>
    <scope>NUCLEOTIDE SEQUENCE</scope>
    <source>
        <strain evidence="7">W38</strain>
    </source>
</reference>
<dbReference type="Proteomes" id="UP001064632">
    <property type="component" value="Chromosome"/>
</dbReference>
<feature type="transmembrane region" description="Helical" evidence="6">
    <location>
        <begin position="132"/>
        <end position="151"/>
    </location>
</feature>
<keyword evidence="3 6" id="KW-0812">Transmembrane</keyword>
<evidence type="ECO:0000256" key="4">
    <source>
        <dbReference type="ARBA" id="ARBA00022989"/>
    </source>
</evidence>
<dbReference type="RefSeq" id="WP_261694948.1">
    <property type="nucleotide sequence ID" value="NZ_CP104694.1"/>
</dbReference>
<keyword evidence="5 6" id="KW-0472">Membrane</keyword>
<comment type="similarity">
    <text evidence="2">Belongs to the TMEM86 family.</text>
</comment>
<dbReference type="EMBL" id="CP104694">
    <property type="protein sequence ID" value="UXI67980.1"/>
    <property type="molecule type" value="Genomic_DNA"/>
</dbReference>
<keyword evidence="8" id="KW-1185">Reference proteome</keyword>
<feature type="transmembrane region" description="Helical" evidence="6">
    <location>
        <begin position="78"/>
        <end position="95"/>
    </location>
</feature>
<feature type="transmembrane region" description="Helical" evidence="6">
    <location>
        <begin position="6"/>
        <end position="26"/>
    </location>
</feature>